<feature type="region of interest" description="Disordered" evidence="1">
    <location>
        <begin position="421"/>
        <end position="579"/>
    </location>
</feature>
<reference evidence="3" key="1">
    <citation type="submission" date="2011-02" db="EMBL/GenBank/DDBJ databases">
        <title>The Genome Sequence of Capsaspora owczarzaki ATCC 30864.</title>
        <authorList>
            <person name="Russ C."/>
            <person name="Cuomo C."/>
            <person name="Burger G."/>
            <person name="Gray M.W."/>
            <person name="Holland P.W.H."/>
            <person name="King N."/>
            <person name="Lang F.B.F."/>
            <person name="Roger A.J."/>
            <person name="Ruiz-Trillo I."/>
            <person name="Young S.K."/>
            <person name="Zeng Q."/>
            <person name="Gargeya S."/>
            <person name="Alvarado L."/>
            <person name="Berlin A."/>
            <person name="Chapman S.B."/>
            <person name="Chen Z."/>
            <person name="Freedman E."/>
            <person name="Gellesch M."/>
            <person name="Goldberg J."/>
            <person name="Griggs A."/>
            <person name="Gujja S."/>
            <person name="Heilman E."/>
            <person name="Heiman D."/>
            <person name="Howarth C."/>
            <person name="Mehta T."/>
            <person name="Neiman D."/>
            <person name="Pearson M."/>
            <person name="Roberts A."/>
            <person name="Saif S."/>
            <person name="Shea T."/>
            <person name="Shenoy N."/>
            <person name="Sisk P."/>
            <person name="Stolte C."/>
            <person name="Sykes S."/>
            <person name="White J."/>
            <person name="Yandava C."/>
            <person name="Haas B."/>
            <person name="Nusbaum C."/>
            <person name="Birren B."/>
        </authorList>
    </citation>
    <scope>NUCLEOTIDE SEQUENCE</scope>
    <source>
        <strain evidence="3">ATCC 30864</strain>
    </source>
</reference>
<protein>
    <submittedName>
        <fullName evidence="2">Uncharacterized protein</fullName>
    </submittedName>
</protein>
<dbReference type="InParanoid" id="A0A0D2UBL9"/>
<evidence type="ECO:0000256" key="1">
    <source>
        <dbReference type="SAM" id="MobiDB-lite"/>
    </source>
</evidence>
<feature type="compositionally biased region" description="Acidic residues" evidence="1">
    <location>
        <begin position="501"/>
        <end position="545"/>
    </location>
</feature>
<gene>
    <name evidence="2" type="ORF">CAOG_003407</name>
</gene>
<dbReference type="RefSeq" id="XP_004364246.1">
    <property type="nucleotide sequence ID" value="XM_004364189.2"/>
</dbReference>
<sequence>MSSTDLAQLRRDTERYIRGGNVALPTAKPKIVSIASMAAKFKEQRKQQSSNQSQAPSQSRPTQTASSTPAATGLPASSRQAFAGHGHGHSPSKHRTAASRLTDSLPPQRPAFSLVGQDQTASDADAARNKSAHRPNSHRDDDNDNDNDNDEDDLPEVNFSAPVAVAAIAKQQPEKESASLDDSFSHDDLEHPDVRLHLMRPAHSTNYDIDVLRTYARKSAVASSETFFDANGLLRHRPLSSHTPSMAMEPSTDSHNVEAALNLSSLGSFGDVSTSNQLMENTPMQLSAVPVEPMHQADKPSELLAMCSGFFEDGGAAPPAAFGLPFALAAGLPRPAKVQQPEAPRPESDNVATLKLDASFQIDSVPTLPIEAAIASDDNAQDAASALPLANKPVVAAATNTIKKPPAADSVLAKLFAANKRPAPAPKPASADAAPTASDPPAIAVPKRKADESEADSTSRKSTKLESAVESKRASQKPRRRAPIFSDDEDEEAEVNVGAASEEEEEEEGGDDDADDESEGDDEEAEEDDDDEEEEVEVDDEDDEDAKQLRLARSKDVEEDEEAILAYARDDSDGEEVDDVDAARQRLRRRMLLDQASDDDEDMDDAQMLAQRRKDMELDELEEAEEYDEELIAEAAEGLIDNGVVDHTNDRLAARLLREKMRLDEQKDLDKLVDKLITKEHLESDGKDWKELGRAPPVDRDYDNENEMEDNGGFVGDGSTMGSAEMGEKLLSTINRYACNRNSRARRLVREDSVADMFSPSSLVMEALARSEREAASLSAHADADEQPMDTQAMRDQLERRNFLRSAESKAQSILDGQDSQDILTMINNTSRSVSRQVSGGSVGSSPSLSGTAATSFSNMIPQASFKRSMSFSSVATNKPLTALGTGSNSFKSTSTVTGGTGFAWSATIAASLSHKGSFLHMDQETLTKIDAQPKSKSKAVGASSASAGSGRKFVFAAVSDSASNDGLSNQASLSNQATLSNMNASNHAFAIPAKVPAKTPPLSAGISTAASNSPFMTPPAISRRNSRHGLFEALGRTK</sequence>
<dbReference type="Proteomes" id="UP000008743">
    <property type="component" value="Unassembled WGS sequence"/>
</dbReference>
<feature type="region of interest" description="Disordered" evidence="1">
    <location>
        <begin position="688"/>
        <end position="720"/>
    </location>
</feature>
<accession>A0A0D2UBL9</accession>
<name>A0A0D2UBL9_CAPO3</name>
<feature type="region of interest" description="Disordered" evidence="1">
    <location>
        <begin position="41"/>
        <end position="156"/>
    </location>
</feature>
<feature type="compositionally biased region" description="Basic residues" evidence="1">
    <location>
        <begin position="86"/>
        <end position="97"/>
    </location>
</feature>
<organism evidence="2 3">
    <name type="scientific">Capsaspora owczarzaki (strain ATCC 30864)</name>
    <dbReference type="NCBI Taxonomy" id="595528"/>
    <lineage>
        <taxon>Eukaryota</taxon>
        <taxon>Filasterea</taxon>
        <taxon>Capsaspora</taxon>
    </lineage>
</organism>
<dbReference type="AlphaFoldDB" id="A0A0D2UBL9"/>
<evidence type="ECO:0000313" key="2">
    <source>
        <dbReference type="EMBL" id="KJE92431.1"/>
    </source>
</evidence>
<feature type="compositionally biased region" description="Acidic residues" evidence="1">
    <location>
        <begin position="142"/>
        <end position="155"/>
    </location>
</feature>
<dbReference type="EMBL" id="KE346363">
    <property type="protein sequence ID" value="KJE92431.1"/>
    <property type="molecule type" value="Genomic_DNA"/>
</dbReference>
<evidence type="ECO:0000313" key="3">
    <source>
        <dbReference type="Proteomes" id="UP000008743"/>
    </source>
</evidence>
<keyword evidence="3" id="KW-1185">Reference proteome</keyword>
<proteinExistence type="predicted"/>
<feature type="compositionally biased region" description="Basic and acidic residues" evidence="1">
    <location>
        <begin position="448"/>
        <end position="473"/>
    </location>
</feature>
<feature type="compositionally biased region" description="Low complexity" evidence="1">
    <location>
        <begin position="421"/>
        <end position="444"/>
    </location>
</feature>
<feature type="compositionally biased region" description="Basic and acidic residues" evidence="1">
    <location>
        <begin position="688"/>
        <end position="703"/>
    </location>
</feature>
<feature type="compositionally biased region" description="Low complexity" evidence="1">
    <location>
        <begin position="47"/>
        <end position="72"/>
    </location>
</feature>